<dbReference type="InterPro" id="IPR003768">
    <property type="entry name" value="ScpA"/>
</dbReference>
<dbReference type="KEGG" id="tai:Taci_0776"/>
<dbReference type="PANTHER" id="PTHR33969">
    <property type="entry name" value="SEGREGATION AND CONDENSATION PROTEIN A"/>
    <property type="match status" value="1"/>
</dbReference>
<dbReference type="RefSeq" id="WP_012869524.1">
    <property type="nucleotide sequence ID" value="NC_013522.1"/>
</dbReference>
<dbReference type="OrthoDB" id="9811016at2"/>
<accession>D1B9Q6</accession>
<dbReference type="STRING" id="525903.Taci_0776"/>
<dbReference type="HOGENOM" id="CLU_038686_1_0_0"/>
<dbReference type="AlphaFoldDB" id="D1B9Q6"/>
<dbReference type="Pfam" id="PF02616">
    <property type="entry name" value="SMC_ScpA"/>
    <property type="match status" value="1"/>
</dbReference>
<dbReference type="EnsemblBacteria" id="ACZ19009">
    <property type="protein sequence ID" value="ACZ19009"/>
    <property type="gene ID" value="Taci_0776"/>
</dbReference>
<protein>
    <recommendedName>
        <fullName evidence="1">Segregation and condensation protein A</fullName>
    </recommendedName>
</protein>
<gene>
    <name evidence="2" type="ordered locus">Taci_0776</name>
</gene>
<keyword evidence="3" id="KW-1185">Reference proteome</keyword>
<proteinExistence type="predicted"/>
<dbReference type="Proteomes" id="UP000002030">
    <property type="component" value="Chromosome"/>
</dbReference>
<organism evidence="2 3">
    <name type="scientific">Thermanaerovibrio acidaminovorans (strain ATCC 49978 / DSM 6589 / Su883)</name>
    <name type="common">Selenomonas acidaminovorans</name>
    <dbReference type="NCBI Taxonomy" id="525903"/>
    <lineage>
        <taxon>Bacteria</taxon>
        <taxon>Thermotogati</taxon>
        <taxon>Synergistota</taxon>
        <taxon>Synergistia</taxon>
        <taxon>Synergistales</taxon>
        <taxon>Synergistaceae</taxon>
        <taxon>Thermanaerovibrio</taxon>
    </lineage>
</organism>
<dbReference type="Gene3D" id="6.10.250.2410">
    <property type="match status" value="1"/>
</dbReference>
<sequence length="253" mass="28772">MECYADLRGEGPLNVTLGEFSGPLDLLCQLVERGKLDVARISLVELLERYVSHLMTVESVSLRDLAEFFGFVSRIALSKVRSLFPSVDQEEVFPLEEDTLDAEEELRASFVRYRPIRRAAIWLERRQAWRERFFTREAEEGPLLFEAGDLFGLARVWWSMLDRNYDPGDEDLCDEPPVEIDDGRAQEFNVEEIMEEILSILGGQPVPFGALLGDRPTRGRVIASILALLELCRLGKLRICQKGAFDDIAFCAP</sequence>
<dbReference type="PANTHER" id="PTHR33969:SF2">
    <property type="entry name" value="SEGREGATION AND CONDENSATION PROTEIN A"/>
    <property type="match status" value="1"/>
</dbReference>
<reference evidence="2 3" key="1">
    <citation type="journal article" date="2009" name="Stand. Genomic Sci.">
        <title>Complete genome sequence of Thermanaerovibrio acidaminovorans type strain (Su883).</title>
        <authorList>
            <person name="Chovatia M."/>
            <person name="Sikorski J."/>
            <person name="Schroder M."/>
            <person name="Lapidus A."/>
            <person name="Nolan M."/>
            <person name="Tice H."/>
            <person name="Glavina Del Rio T."/>
            <person name="Copeland A."/>
            <person name="Cheng J.F."/>
            <person name="Lucas S."/>
            <person name="Chen F."/>
            <person name="Bruce D."/>
            <person name="Goodwin L."/>
            <person name="Pitluck S."/>
            <person name="Ivanova N."/>
            <person name="Mavromatis K."/>
            <person name="Ovchinnikova G."/>
            <person name="Pati A."/>
            <person name="Chen A."/>
            <person name="Palaniappan K."/>
            <person name="Land M."/>
            <person name="Hauser L."/>
            <person name="Chang Y.J."/>
            <person name="Jeffries C.D."/>
            <person name="Chain P."/>
            <person name="Saunders E."/>
            <person name="Detter J.C."/>
            <person name="Brettin T."/>
            <person name="Rohde M."/>
            <person name="Goker M."/>
            <person name="Spring S."/>
            <person name="Bristow J."/>
            <person name="Markowitz V."/>
            <person name="Hugenholtz P."/>
            <person name="Kyrpides N.C."/>
            <person name="Klenk H.P."/>
            <person name="Eisen J.A."/>
        </authorList>
    </citation>
    <scope>NUCLEOTIDE SEQUENCE [LARGE SCALE GENOMIC DNA]</scope>
    <source>
        <strain evidence="3">ATCC 49978 / DSM 6589 / Su883</strain>
    </source>
</reference>
<name>D1B9Q6_THEAS</name>
<dbReference type="EMBL" id="CP001818">
    <property type="protein sequence ID" value="ACZ19009.1"/>
    <property type="molecule type" value="Genomic_DNA"/>
</dbReference>
<dbReference type="eggNOG" id="COG1354">
    <property type="taxonomic scope" value="Bacteria"/>
</dbReference>
<evidence type="ECO:0000313" key="3">
    <source>
        <dbReference type="Proteomes" id="UP000002030"/>
    </source>
</evidence>
<evidence type="ECO:0000313" key="2">
    <source>
        <dbReference type="EMBL" id="ACZ19009.1"/>
    </source>
</evidence>
<evidence type="ECO:0000256" key="1">
    <source>
        <dbReference type="ARBA" id="ARBA00044777"/>
    </source>
</evidence>